<keyword evidence="1" id="KW-0560">Oxidoreductase</keyword>
<dbReference type="STRING" id="2903.R1C9W8"/>
<dbReference type="EnsemblProtists" id="EOD19097">
    <property type="protein sequence ID" value="EOD19097"/>
    <property type="gene ID" value="EMIHUDRAFT_75551"/>
</dbReference>
<dbReference type="KEGG" id="ehx:EMIHUDRAFT_63840"/>
<dbReference type="PaxDb" id="2903-EOD19097"/>
<dbReference type="PANTHER" id="PTHR43157:SF31">
    <property type="entry name" value="PHOSPHATIDYLINOSITOL-GLYCAN BIOSYNTHESIS CLASS F PROTEIN"/>
    <property type="match status" value="1"/>
</dbReference>
<dbReference type="EnsemblProtists" id="EOD30036">
    <property type="protein sequence ID" value="EOD30036"/>
    <property type="gene ID" value="EMIHUDRAFT_63840"/>
</dbReference>
<dbReference type="Gene3D" id="3.40.50.720">
    <property type="entry name" value="NAD(P)-binding Rossmann-like Domain"/>
    <property type="match status" value="1"/>
</dbReference>
<dbReference type="InterPro" id="IPR036291">
    <property type="entry name" value="NAD(P)-bd_dom_sf"/>
</dbReference>
<dbReference type="AlphaFoldDB" id="A0A0D3J6G2"/>
<dbReference type="RefSeq" id="XP_005771526.1">
    <property type="nucleotide sequence ID" value="XM_005771469.1"/>
</dbReference>
<dbReference type="PRINTS" id="PR00081">
    <property type="entry name" value="GDHRDH"/>
</dbReference>
<dbReference type="KEGG" id="ehx:EMIHUDRAFT_75551"/>
<dbReference type="GO" id="GO:0016491">
    <property type="term" value="F:oxidoreductase activity"/>
    <property type="evidence" value="ECO:0007669"/>
    <property type="project" value="UniProtKB-KW"/>
</dbReference>
<keyword evidence="3" id="KW-1185">Reference proteome</keyword>
<evidence type="ECO:0000256" key="1">
    <source>
        <dbReference type="ARBA" id="ARBA00023002"/>
    </source>
</evidence>
<dbReference type="InterPro" id="IPR002347">
    <property type="entry name" value="SDR_fam"/>
</dbReference>
<dbReference type="OMA" id="MERACTH"/>
<protein>
    <submittedName>
        <fullName evidence="2">Uncharacterized protein</fullName>
    </submittedName>
</protein>
<evidence type="ECO:0000313" key="3">
    <source>
        <dbReference type="Proteomes" id="UP000013827"/>
    </source>
</evidence>
<accession>A0A0D3J6G2</accession>
<name>A0A0D3J6G2_EMIH1</name>
<dbReference type="Proteomes" id="UP000013827">
    <property type="component" value="Unassembled WGS sequence"/>
</dbReference>
<organism evidence="2 3">
    <name type="scientific">Emiliania huxleyi (strain CCMP1516)</name>
    <dbReference type="NCBI Taxonomy" id="280463"/>
    <lineage>
        <taxon>Eukaryota</taxon>
        <taxon>Haptista</taxon>
        <taxon>Haptophyta</taxon>
        <taxon>Prymnesiophyceae</taxon>
        <taxon>Isochrysidales</taxon>
        <taxon>Noelaerhabdaceae</taxon>
        <taxon>Emiliania</taxon>
    </lineage>
</organism>
<proteinExistence type="predicted"/>
<reference evidence="2" key="2">
    <citation type="submission" date="2024-10" db="UniProtKB">
        <authorList>
            <consortium name="EnsemblProtists"/>
        </authorList>
    </citation>
    <scope>IDENTIFICATION</scope>
</reference>
<reference evidence="3" key="1">
    <citation type="journal article" date="2013" name="Nature">
        <title>Pan genome of the phytoplankton Emiliania underpins its global distribution.</title>
        <authorList>
            <person name="Read B.A."/>
            <person name="Kegel J."/>
            <person name="Klute M.J."/>
            <person name="Kuo A."/>
            <person name="Lefebvre S.C."/>
            <person name="Maumus F."/>
            <person name="Mayer C."/>
            <person name="Miller J."/>
            <person name="Monier A."/>
            <person name="Salamov A."/>
            <person name="Young J."/>
            <person name="Aguilar M."/>
            <person name="Claverie J.M."/>
            <person name="Frickenhaus S."/>
            <person name="Gonzalez K."/>
            <person name="Herman E.K."/>
            <person name="Lin Y.C."/>
            <person name="Napier J."/>
            <person name="Ogata H."/>
            <person name="Sarno A.F."/>
            <person name="Shmutz J."/>
            <person name="Schroeder D."/>
            <person name="de Vargas C."/>
            <person name="Verret F."/>
            <person name="von Dassow P."/>
            <person name="Valentin K."/>
            <person name="Van de Peer Y."/>
            <person name="Wheeler G."/>
            <person name="Dacks J.B."/>
            <person name="Delwiche C.F."/>
            <person name="Dyhrman S.T."/>
            <person name="Glockner G."/>
            <person name="John U."/>
            <person name="Richards T."/>
            <person name="Worden A.Z."/>
            <person name="Zhang X."/>
            <person name="Grigoriev I.V."/>
            <person name="Allen A.E."/>
            <person name="Bidle K."/>
            <person name="Borodovsky M."/>
            <person name="Bowler C."/>
            <person name="Brownlee C."/>
            <person name="Cock J.M."/>
            <person name="Elias M."/>
            <person name="Gladyshev V.N."/>
            <person name="Groth M."/>
            <person name="Guda C."/>
            <person name="Hadaegh A."/>
            <person name="Iglesias-Rodriguez M.D."/>
            <person name="Jenkins J."/>
            <person name="Jones B.M."/>
            <person name="Lawson T."/>
            <person name="Leese F."/>
            <person name="Lindquist E."/>
            <person name="Lobanov A."/>
            <person name="Lomsadze A."/>
            <person name="Malik S.B."/>
            <person name="Marsh M.E."/>
            <person name="Mackinder L."/>
            <person name="Mock T."/>
            <person name="Mueller-Roeber B."/>
            <person name="Pagarete A."/>
            <person name="Parker M."/>
            <person name="Probert I."/>
            <person name="Quesneville H."/>
            <person name="Raines C."/>
            <person name="Rensing S.A."/>
            <person name="Riano-Pachon D.M."/>
            <person name="Richier S."/>
            <person name="Rokitta S."/>
            <person name="Shiraiwa Y."/>
            <person name="Soanes D.M."/>
            <person name="van der Giezen M."/>
            <person name="Wahlund T.M."/>
            <person name="Williams B."/>
            <person name="Wilson W."/>
            <person name="Wolfe G."/>
            <person name="Wurch L.L."/>
        </authorList>
    </citation>
    <scope>NUCLEOTIDE SEQUENCE</scope>
</reference>
<dbReference type="Pfam" id="PF00106">
    <property type="entry name" value="adh_short"/>
    <property type="match status" value="1"/>
</dbReference>
<dbReference type="eggNOG" id="KOG1208">
    <property type="taxonomic scope" value="Eukaryota"/>
</dbReference>
<dbReference type="HOGENOM" id="CLU_010194_44_2_1"/>
<evidence type="ECO:0000313" key="2">
    <source>
        <dbReference type="EnsemblProtists" id="EOD19097"/>
    </source>
</evidence>
<dbReference type="GeneID" id="17264643"/>
<sequence>MPSGGVLECEPSTKWFPIFVSKLSGATGKVVAVTGCTSGTGFVCALTCARKGAHVVMLNRSSSRASKAERQIRDLVPDSTVETIECDLASFTSTRKAADTLIQKFGAQGVDVLCCNAGVGSSSDLATEDGYGIQMQTNHLSHFLLTTKCFPLLEMAAKQRGEARIVNHSSLARDFPRTLSEKHLGPNGGQLGGNGNYLIFGPSWRRYYMTKLANSVATQAIHERLKARRSAVKAVCAAPGLAYTGMAEKFASSGLIDSLFFQLTKCLLQSAEEATMPLLQCCLGEVSSGACIEPSSGPLGPVIRLWGPAVEVKLSAKVKDPASCQMLWELSEKACGEWKL</sequence>
<dbReference type="RefSeq" id="XP_005782465.1">
    <property type="nucleotide sequence ID" value="XM_005782408.1"/>
</dbReference>
<dbReference type="PANTHER" id="PTHR43157">
    <property type="entry name" value="PHOSPHATIDYLINOSITOL-GLYCAN BIOSYNTHESIS CLASS F PROTEIN-RELATED"/>
    <property type="match status" value="1"/>
</dbReference>
<dbReference type="SUPFAM" id="SSF51735">
    <property type="entry name" value="NAD(P)-binding Rossmann-fold domains"/>
    <property type="match status" value="1"/>
</dbReference>
<dbReference type="GeneID" id="17275310"/>